<dbReference type="OrthoDB" id="9804695at2"/>
<sequence length="125" mass="14097">MNGQEMLNYKNWAVIGDVLNPEKYAYKIKHRLMDADYKVFPVNPRDKSGEVFCSLKEIKEKVDVIDLCINPKLGIKIIEEAYELGINKVLIQPGAGSEEIISFCKEKGISYVESCALVELSKKGI</sequence>
<name>A0A5C0SGJ7_CRATE</name>
<evidence type="ECO:0000313" key="3">
    <source>
        <dbReference type="Proteomes" id="UP000324646"/>
    </source>
</evidence>
<proteinExistence type="predicted"/>
<dbReference type="RefSeq" id="WP_148809913.1">
    <property type="nucleotide sequence ID" value="NZ_CP042243.1"/>
</dbReference>
<organism evidence="2 3">
    <name type="scientific">Crassaminicella thermophila</name>
    <dbReference type="NCBI Taxonomy" id="2599308"/>
    <lineage>
        <taxon>Bacteria</taxon>
        <taxon>Bacillati</taxon>
        <taxon>Bacillota</taxon>
        <taxon>Clostridia</taxon>
        <taxon>Eubacteriales</taxon>
        <taxon>Clostridiaceae</taxon>
        <taxon>Crassaminicella</taxon>
    </lineage>
</organism>
<dbReference type="SUPFAM" id="SSF51735">
    <property type="entry name" value="NAD(P)-binding Rossmann-fold domains"/>
    <property type="match status" value="1"/>
</dbReference>
<evidence type="ECO:0000259" key="1">
    <source>
        <dbReference type="SMART" id="SM00881"/>
    </source>
</evidence>
<keyword evidence="3" id="KW-1185">Reference proteome</keyword>
<accession>A0A5C0SGJ7</accession>
<dbReference type="PANTHER" id="PTHR33303:SF2">
    <property type="entry name" value="COA-BINDING DOMAIN-CONTAINING PROTEIN"/>
    <property type="match status" value="1"/>
</dbReference>
<dbReference type="AlphaFoldDB" id="A0A5C0SGJ7"/>
<protein>
    <submittedName>
        <fullName evidence="2">CoA-binding protein</fullName>
    </submittedName>
</protein>
<dbReference type="Pfam" id="PF13380">
    <property type="entry name" value="CoA_binding_2"/>
    <property type="match status" value="1"/>
</dbReference>
<dbReference type="InterPro" id="IPR036291">
    <property type="entry name" value="NAD(P)-bd_dom_sf"/>
</dbReference>
<dbReference type="Proteomes" id="UP000324646">
    <property type="component" value="Chromosome"/>
</dbReference>
<dbReference type="SMART" id="SM00881">
    <property type="entry name" value="CoA_binding"/>
    <property type="match status" value="1"/>
</dbReference>
<reference evidence="2 3" key="1">
    <citation type="submission" date="2019-07" db="EMBL/GenBank/DDBJ databases">
        <title>Complete genome of Crassaminicella thermophila SY095.</title>
        <authorList>
            <person name="Li X."/>
        </authorList>
    </citation>
    <scope>NUCLEOTIDE SEQUENCE [LARGE SCALE GENOMIC DNA]</scope>
    <source>
        <strain evidence="2 3">SY095</strain>
    </source>
</reference>
<dbReference type="KEGG" id="crs:FQB35_10800"/>
<dbReference type="InterPro" id="IPR003781">
    <property type="entry name" value="CoA-bd"/>
</dbReference>
<dbReference type="Gene3D" id="3.40.50.720">
    <property type="entry name" value="NAD(P)-binding Rossmann-like Domain"/>
    <property type="match status" value="1"/>
</dbReference>
<dbReference type="EMBL" id="CP042243">
    <property type="protein sequence ID" value="QEK12777.1"/>
    <property type="molecule type" value="Genomic_DNA"/>
</dbReference>
<dbReference type="PANTHER" id="PTHR33303">
    <property type="entry name" value="CYTOPLASMIC PROTEIN-RELATED"/>
    <property type="match status" value="1"/>
</dbReference>
<gene>
    <name evidence="2" type="ORF">FQB35_10800</name>
</gene>
<evidence type="ECO:0000313" key="2">
    <source>
        <dbReference type="EMBL" id="QEK12777.1"/>
    </source>
</evidence>
<feature type="domain" description="CoA-binding" evidence="1">
    <location>
        <begin position="6"/>
        <end position="95"/>
    </location>
</feature>